<sequence>MNALLPPHVVPKVRFLRVRGYPPPIGLRLAVFELECGRKVLKYRLTVTGGRFDSRIVSLSVVGCFLRGRKNCMEGL</sequence>
<protein>
    <submittedName>
        <fullName evidence="1">Uncharacterized protein</fullName>
    </submittedName>
</protein>
<dbReference type="EMBL" id="AZBU02000005">
    <property type="protein sequence ID" value="TKR77960.1"/>
    <property type="molecule type" value="Genomic_DNA"/>
</dbReference>
<reference evidence="1 2" key="1">
    <citation type="journal article" date="2015" name="Genome Biol.">
        <title>Comparative genomics of Steinernema reveals deeply conserved gene regulatory networks.</title>
        <authorList>
            <person name="Dillman A.R."/>
            <person name="Macchietto M."/>
            <person name="Porter C.F."/>
            <person name="Rogers A."/>
            <person name="Williams B."/>
            <person name="Antoshechkin I."/>
            <person name="Lee M.M."/>
            <person name="Goodwin Z."/>
            <person name="Lu X."/>
            <person name="Lewis E.E."/>
            <person name="Goodrich-Blair H."/>
            <person name="Stock S.P."/>
            <person name="Adams B.J."/>
            <person name="Sternberg P.W."/>
            <person name="Mortazavi A."/>
        </authorList>
    </citation>
    <scope>NUCLEOTIDE SEQUENCE [LARGE SCALE GENOMIC DNA]</scope>
    <source>
        <strain evidence="1 2">ALL</strain>
    </source>
</reference>
<name>A0A4U5N6E2_STECR</name>
<evidence type="ECO:0000313" key="2">
    <source>
        <dbReference type="Proteomes" id="UP000298663"/>
    </source>
</evidence>
<organism evidence="1 2">
    <name type="scientific">Steinernema carpocapsae</name>
    <name type="common">Entomopathogenic nematode</name>
    <dbReference type="NCBI Taxonomy" id="34508"/>
    <lineage>
        <taxon>Eukaryota</taxon>
        <taxon>Metazoa</taxon>
        <taxon>Ecdysozoa</taxon>
        <taxon>Nematoda</taxon>
        <taxon>Chromadorea</taxon>
        <taxon>Rhabditida</taxon>
        <taxon>Tylenchina</taxon>
        <taxon>Panagrolaimomorpha</taxon>
        <taxon>Strongyloidoidea</taxon>
        <taxon>Steinernematidae</taxon>
        <taxon>Steinernema</taxon>
    </lineage>
</organism>
<keyword evidence="2" id="KW-1185">Reference proteome</keyword>
<dbReference type="Proteomes" id="UP000298663">
    <property type="component" value="Unassembled WGS sequence"/>
</dbReference>
<reference evidence="1 2" key="2">
    <citation type="journal article" date="2019" name="G3 (Bethesda)">
        <title>Hybrid Assembly of the Genome of the Entomopathogenic Nematode Steinernema carpocapsae Identifies the X-Chromosome.</title>
        <authorList>
            <person name="Serra L."/>
            <person name="Macchietto M."/>
            <person name="Macias-Munoz A."/>
            <person name="McGill C.J."/>
            <person name="Rodriguez I.M."/>
            <person name="Rodriguez B."/>
            <person name="Murad R."/>
            <person name="Mortazavi A."/>
        </authorList>
    </citation>
    <scope>NUCLEOTIDE SEQUENCE [LARGE SCALE GENOMIC DNA]</scope>
    <source>
        <strain evidence="1 2">ALL</strain>
    </source>
</reference>
<accession>A0A4U5N6E2</accession>
<proteinExistence type="predicted"/>
<evidence type="ECO:0000313" key="1">
    <source>
        <dbReference type="EMBL" id="TKR77960.1"/>
    </source>
</evidence>
<comment type="caution">
    <text evidence="1">The sequence shown here is derived from an EMBL/GenBank/DDBJ whole genome shotgun (WGS) entry which is preliminary data.</text>
</comment>
<gene>
    <name evidence="1" type="ORF">L596_018845</name>
</gene>
<dbReference type="AlphaFoldDB" id="A0A4U5N6E2"/>